<name>A0ACC0V8S0_9HYPO</name>
<reference evidence="1" key="1">
    <citation type="submission" date="2022-10" db="EMBL/GenBank/DDBJ databases">
        <title>Complete Genome of Trichothecium roseum strain YXFP-22015, a Plant Pathogen Isolated from Citrus.</title>
        <authorList>
            <person name="Wang Y."/>
            <person name="Zhu L."/>
        </authorList>
    </citation>
    <scope>NUCLEOTIDE SEQUENCE</scope>
    <source>
        <strain evidence="1">YXFP-22015</strain>
    </source>
</reference>
<protein>
    <submittedName>
        <fullName evidence="1">Uncharacterized protein</fullName>
    </submittedName>
</protein>
<accession>A0ACC0V8S0</accession>
<organism evidence="1 2">
    <name type="scientific">Trichothecium roseum</name>
    <dbReference type="NCBI Taxonomy" id="47278"/>
    <lineage>
        <taxon>Eukaryota</taxon>
        <taxon>Fungi</taxon>
        <taxon>Dikarya</taxon>
        <taxon>Ascomycota</taxon>
        <taxon>Pezizomycotina</taxon>
        <taxon>Sordariomycetes</taxon>
        <taxon>Hypocreomycetidae</taxon>
        <taxon>Hypocreales</taxon>
        <taxon>Hypocreales incertae sedis</taxon>
        <taxon>Trichothecium</taxon>
    </lineage>
</organism>
<proteinExistence type="predicted"/>
<comment type="caution">
    <text evidence="1">The sequence shown here is derived from an EMBL/GenBank/DDBJ whole genome shotgun (WGS) entry which is preliminary data.</text>
</comment>
<sequence>MEQYHRRHQHAGTGIRELDLSACRPKAFNDKMKVVSGLRTSTAFFTFLRANLVLSPSAMSSCANTPLLEPTTTTTNGDRNARQAPPSPTLSASSSSSSSSVSSGTAPPSPFLADPLPADDDIPDLVLEPLTSADDKREALHLVADSIAEMQPRAARALVLHPACLSGLAAAAALARALTRGSGAHLLFLACGLVAAYLLAARWLASGYVRLAESTDWASWLRSGPDATAANATANAPAGQQDTIIGARYKGTLVGALVLRVQPNPAKRSRARNLRGGRGVIRAWTTKLRYRGTGVGAALLAEALRLTKEKCGRDAEVGFAKEHANSTMLLPRLFSGGFRRDEVRATRALSRAVGEWEATRRKR</sequence>
<keyword evidence="2" id="KW-1185">Reference proteome</keyword>
<gene>
    <name evidence="1" type="ORF">N3K66_002143</name>
</gene>
<dbReference type="Proteomes" id="UP001163324">
    <property type="component" value="Chromosome 2"/>
</dbReference>
<evidence type="ECO:0000313" key="2">
    <source>
        <dbReference type="Proteomes" id="UP001163324"/>
    </source>
</evidence>
<dbReference type="EMBL" id="CM047941">
    <property type="protein sequence ID" value="KAI9902791.1"/>
    <property type="molecule type" value="Genomic_DNA"/>
</dbReference>
<evidence type="ECO:0000313" key="1">
    <source>
        <dbReference type="EMBL" id="KAI9902791.1"/>
    </source>
</evidence>